<accession>A0ABR7MVS2</accession>
<keyword evidence="1" id="KW-1133">Transmembrane helix</keyword>
<keyword evidence="3" id="KW-1185">Reference proteome</keyword>
<sequence>MECRQESALAILTKAVRLHCTGAVFVVVFSFKMCKNKINMMQVLKEDNYGVIHGISRKSRIKQVSKQITCSVLDTGKEEDYGKSSYFFSHWI</sequence>
<feature type="transmembrane region" description="Helical" evidence="1">
    <location>
        <begin position="16"/>
        <end position="34"/>
    </location>
</feature>
<protein>
    <submittedName>
        <fullName evidence="2">Uncharacterized protein</fullName>
    </submittedName>
</protein>
<gene>
    <name evidence="2" type="ORF">H8700_07745</name>
</gene>
<organism evidence="2 3">
    <name type="scientific">Jutongia hominis</name>
    <dbReference type="NCBI Taxonomy" id="2763664"/>
    <lineage>
        <taxon>Bacteria</taxon>
        <taxon>Bacillati</taxon>
        <taxon>Bacillota</taxon>
        <taxon>Clostridia</taxon>
        <taxon>Lachnospirales</taxon>
        <taxon>Lachnospiraceae</taxon>
        <taxon>Jutongia</taxon>
    </lineage>
</organism>
<keyword evidence="1" id="KW-0472">Membrane</keyword>
<evidence type="ECO:0000313" key="3">
    <source>
        <dbReference type="Proteomes" id="UP000637513"/>
    </source>
</evidence>
<proteinExistence type="predicted"/>
<evidence type="ECO:0000256" key="1">
    <source>
        <dbReference type="SAM" id="Phobius"/>
    </source>
</evidence>
<comment type="caution">
    <text evidence="2">The sequence shown here is derived from an EMBL/GenBank/DDBJ whole genome shotgun (WGS) entry which is preliminary data.</text>
</comment>
<dbReference type="Proteomes" id="UP000637513">
    <property type="component" value="Unassembled WGS sequence"/>
</dbReference>
<reference evidence="2 3" key="1">
    <citation type="submission" date="2020-08" db="EMBL/GenBank/DDBJ databases">
        <title>Genome public.</title>
        <authorList>
            <person name="Liu C."/>
            <person name="Sun Q."/>
        </authorList>
    </citation>
    <scope>NUCLEOTIDE SEQUENCE [LARGE SCALE GENOMIC DNA]</scope>
    <source>
        <strain evidence="2 3">BX3</strain>
    </source>
</reference>
<dbReference type="EMBL" id="JACRSW010000030">
    <property type="protein sequence ID" value="MBC8557600.1"/>
    <property type="molecule type" value="Genomic_DNA"/>
</dbReference>
<dbReference type="RefSeq" id="WP_249304895.1">
    <property type="nucleotide sequence ID" value="NZ_JACRSW010000030.1"/>
</dbReference>
<keyword evidence="1" id="KW-0812">Transmembrane</keyword>
<evidence type="ECO:0000313" key="2">
    <source>
        <dbReference type="EMBL" id="MBC8557600.1"/>
    </source>
</evidence>
<name>A0ABR7MVS2_9FIRM</name>